<name>A0A1J9PH44_9EURO</name>
<reference evidence="2 3" key="1">
    <citation type="submission" date="2015-08" db="EMBL/GenBank/DDBJ databases">
        <title>Emmonsia species relationships and genome sequence.</title>
        <authorList>
            <person name="Cuomo C.A."/>
            <person name="Schwartz I.S."/>
            <person name="Kenyon C."/>
            <person name="De Hoog G.S."/>
            <person name="Govender N.P."/>
            <person name="Botha A."/>
            <person name="Moreno L."/>
            <person name="De Vries M."/>
            <person name="Munoz J.F."/>
            <person name="Stielow J.B."/>
        </authorList>
    </citation>
    <scope>NUCLEOTIDE SEQUENCE [LARGE SCALE GENOMIC DNA]</scope>
    <source>
        <strain evidence="2 3">EI222</strain>
    </source>
</reference>
<feature type="region of interest" description="Disordered" evidence="1">
    <location>
        <begin position="143"/>
        <end position="167"/>
    </location>
</feature>
<protein>
    <submittedName>
        <fullName evidence="2">Uncharacterized protein</fullName>
    </submittedName>
</protein>
<dbReference type="EMBL" id="LGTZ01002301">
    <property type="protein sequence ID" value="OJD15744.1"/>
    <property type="molecule type" value="Genomic_DNA"/>
</dbReference>
<feature type="compositionally biased region" description="Acidic residues" evidence="1">
    <location>
        <begin position="149"/>
        <end position="158"/>
    </location>
</feature>
<dbReference type="VEuPathDB" id="FungiDB:ACJ73_08952"/>
<dbReference type="OrthoDB" id="4207025at2759"/>
<organism evidence="2 3">
    <name type="scientific">Blastomyces percursus</name>
    <dbReference type="NCBI Taxonomy" id="1658174"/>
    <lineage>
        <taxon>Eukaryota</taxon>
        <taxon>Fungi</taxon>
        <taxon>Dikarya</taxon>
        <taxon>Ascomycota</taxon>
        <taxon>Pezizomycotina</taxon>
        <taxon>Eurotiomycetes</taxon>
        <taxon>Eurotiomycetidae</taxon>
        <taxon>Onygenales</taxon>
        <taxon>Ajellomycetaceae</taxon>
        <taxon>Blastomyces</taxon>
    </lineage>
</organism>
<sequence>MTVRCLVSYQLALYEQLDFAQHQIDQGRTELLEFTNRCEALQERIYRLEGDCGMLRIALDQAREGETTAKEDFASERKRRAAIEAALHMEIRTLWKLVDEIRPVQSNTGQLATVQQLFQGCKEQQQTIDILKATVEHYKAIIQSSADPSNEDTEELDREDWNRTSKA</sequence>
<keyword evidence="3" id="KW-1185">Reference proteome</keyword>
<gene>
    <name evidence="2" type="ORF">ACJ73_08952</name>
</gene>
<proteinExistence type="predicted"/>
<accession>A0A1J9PH44</accession>
<dbReference type="AlphaFoldDB" id="A0A1J9PH44"/>
<comment type="caution">
    <text evidence="2">The sequence shown here is derived from an EMBL/GenBank/DDBJ whole genome shotgun (WGS) entry which is preliminary data.</text>
</comment>
<evidence type="ECO:0000256" key="1">
    <source>
        <dbReference type="SAM" id="MobiDB-lite"/>
    </source>
</evidence>
<evidence type="ECO:0000313" key="2">
    <source>
        <dbReference type="EMBL" id="OJD15744.1"/>
    </source>
</evidence>
<evidence type="ECO:0000313" key="3">
    <source>
        <dbReference type="Proteomes" id="UP000242791"/>
    </source>
</evidence>
<dbReference type="Proteomes" id="UP000242791">
    <property type="component" value="Unassembled WGS sequence"/>
</dbReference>